<dbReference type="PANTHER" id="PTHR47894">
    <property type="entry name" value="HTH-TYPE TRANSCRIPTIONAL REGULATOR GADX"/>
    <property type="match status" value="1"/>
</dbReference>
<accession>A0AAW8DUD8</accession>
<dbReference type="GO" id="GO:0000976">
    <property type="term" value="F:transcription cis-regulatory region binding"/>
    <property type="evidence" value="ECO:0007669"/>
    <property type="project" value="TreeGrafter"/>
</dbReference>
<sequence length="183" mass="20527">MSVVYRQLRQLMPDDWSARRVCFMHAAPADMRMARRLFSNRVEFGASFNGIVCAAADLSMPLATYAALEQYAQQYVEGLGASVAKSSSERVRQLVLMLLPSGNCTLEQIAGYLSVDARTVRRRLLNEGTSYQLLLDQVRKALVQRYLRGAPRKYAEIALLLGFNGPTSFSRWFRKQFGCSASA</sequence>
<dbReference type="SUPFAM" id="SSF46689">
    <property type="entry name" value="Homeodomain-like"/>
    <property type="match status" value="1"/>
</dbReference>
<keyword evidence="2 5" id="KW-0238">DNA-binding</keyword>
<dbReference type="PROSITE" id="PS01124">
    <property type="entry name" value="HTH_ARAC_FAMILY_2"/>
    <property type="match status" value="1"/>
</dbReference>
<protein>
    <submittedName>
        <fullName evidence="5">AraC-like DNA-binding protein</fullName>
    </submittedName>
</protein>
<dbReference type="PANTHER" id="PTHR47894:SF4">
    <property type="entry name" value="HTH-TYPE TRANSCRIPTIONAL REGULATOR GADX"/>
    <property type="match status" value="1"/>
</dbReference>
<feature type="domain" description="HTH araC/xylS-type" evidence="4">
    <location>
        <begin position="89"/>
        <end position="183"/>
    </location>
</feature>
<dbReference type="Pfam" id="PF12625">
    <property type="entry name" value="Arabinose_bd"/>
    <property type="match status" value="1"/>
</dbReference>
<dbReference type="InterPro" id="IPR018060">
    <property type="entry name" value="HTH_AraC"/>
</dbReference>
<keyword evidence="3" id="KW-0804">Transcription</keyword>
<evidence type="ECO:0000259" key="4">
    <source>
        <dbReference type="PROSITE" id="PS01124"/>
    </source>
</evidence>
<evidence type="ECO:0000313" key="5">
    <source>
        <dbReference type="EMBL" id="MDP9923160.1"/>
    </source>
</evidence>
<dbReference type="RefSeq" id="WP_307636694.1">
    <property type="nucleotide sequence ID" value="NZ_JAUSRR010000003.1"/>
</dbReference>
<gene>
    <name evidence="5" type="ORF">J2W25_002181</name>
</gene>
<dbReference type="SMART" id="SM00342">
    <property type="entry name" value="HTH_ARAC"/>
    <property type="match status" value="1"/>
</dbReference>
<dbReference type="GO" id="GO:0005829">
    <property type="term" value="C:cytosol"/>
    <property type="evidence" value="ECO:0007669"/>
    <property type="project" value="TreeGrafter"/>
</dbReference>
<dbReference type="GO" id="GO:0003700">
    <property type="term" value="F:DNA-binding transcription factor activity"/>
    <property type="evidence" value="ECO:0007669"/>
    <property type="project" value="InterPro"/>
</dbReference>
<dbReference type="Proteomes" id="UP001244295">
    <property type="component" value="Unassembled WGS sequence"/>
</dbReference>
<evidence type="ECO:0000313" key="6">
    <source>
        <dbReference type="Proteomes" id="UP001244295"/>
    </source>
</evidence>
<dbReference type="InterPro" id="IPR032687">
    <property type="entry name" value="AraC-type_N"/>
</dbReference>
<evidence type="ECO:0000256" key="3">
    <source>
        <dbReference type="ARBA" id="ARBA00023163"/>
    </source>
</evidence>
<keyword evidence="1" id="KW-0805">Transcription regulation</keyword>
<dbReference type="EMBL" id="JAUSRR010000003">
    <property type="protein sequence ID" value="MDP9923160.1"/>
    <property type="molecule type" value="Genomic_DNA"/>
</dbReference>
<dbReference type="AlphaFoldDB" id="A0AAW8DUD8"/>
<evidence type="ECO:0000256" key="2">
    <source>
        <dbReference type="ARBA" id="ARBA00023125"/>
    </source>
</evidence>
<organism evidence="5 6">
    <name type="scientific">Variovorax boronicumulans</name>
    <dbReference type="NCBI Taxonomy" id="436515"/>
    <lineage>
        <taxon>Bacteria</taxon>
        <taxon>Pseudomonadati</taxon>
        <taxon>Pseudomonadota</taxon>
        <taxon>Betaproteobacteria</taxon>
        <taxon>Burkholderiales</taxon>
        <taxon>Comamonadaceae</taxon>
        <taxon>Variovorax</taxon>
    </lineage>
</organism>
<name>A0AAW8DUD8_9BURK</name>
<dbReference type="Pfam" id="PF12833">
    <property type="entry name" value="HTH_18"/>
    <property type="match status" value="1"/>
</dbReference>
<proteinExistence type="predicted"/>
<evidence type="ECO:0000256" key="1">
    <source>
        <dbReference type="ARBA" id="ARBA00023015"/>
    </source>
</evidence>
<dbReference type="Gene3D" id="1.10.10.60">
    <property type="entry name" value="Homeodomain-like"/>
    <property type="match status" value="1"/>
</dbReference>
<dbReference type="InterPro" id="IPR009057">
    <property type="entry name" value="Homeodomain-like_sf"/>
</dbReference>
<reference evidence="5" key="1">
    <citation type="submission" date="2023-07" db="EMBL/GenBank/DDBJ databases">
        <title>Sorghum-associated microbial communities from plants grown in Nebraska, USA.</title>
        <authorList>
            <person name="Schachtman D."/>
        </authorList>
    </citation>
    <scope>NUCLEOTIDE SEQUENCE</scope>
    <source>
        <strain evidence="5">DS2795</strain>
    </source>
</reference>
<comment type="caution">
    <text evidence="5">The sequence shown here is derived from an EMBL/GenBank/DDBJ whole genome shotgun (WGS) entry which is preliminary data.</text>
</comment>